<feature type="binding site" evidence="13">
    <location>
        <position position="41"/>
    </location>
    <ligand>
        <name>NAD(+)</name>
        <dbReference type="ChEBI" id="CHEBI:57540"/>
    </ligand>
</feature>
<dbReference type="GO" id="GO:0019877">
    <property type="term" value="P:diaminopimelate biosynthetic process"/>
    <property type="evidence" value="ECO:0007669"/>
    <property type="project" value="UniProtKB-UniRule"/>
</dbReference>
<keyword evidence="2 13" id="KW-0963">Cytoplasm</keyword>
<proteinExistence type="inferred from homology"/>
<dbReference type="PIRSF" id="PIRSF000161">
    <property type="entry name" value="DHPR"/>
    <property type="match status" value="1"/>
</dbReference>
<dbReference type="EMBL" id="AMPO01000004">
    <property type="protein sequence ID" value="EKF85981.1"/>
    <property type="molecule type" value="Genomic_DNA"/>
</dbReference>
<comment type="caution">
    <text evidence="13">Was originally thought to be a dihydrodipicolinate reductase (DHDPR), catalyzing the conversion of dihydrodipicolinate to tetrahydrodipicolinate. However, it was shown in E.coli that the substrate of the enzymatic reaction is not dihydrodipicolinate (DHDP) but in fact (2S,4S)-4-hydroxy-2,3,4,5-tetrahydrodipicolinic acid (HTPA), the product released by the DapA-catalyzed reaction.</text>
</comment>
<keyword evidence="7 13" id="KW-0520">NAD</keyword>
<dbReference type="SUPFAM" id="SSF55347">
    <property type="entry name" value="Glyceraldehyde-3-phosphate dehydrogenase-like, C-terminal domain"/>
    <property type="match status" value="1"/>
</dbReference>
<evidence type="ECO:0000256" key="3">
    <source>
        <dbReference type="ARBA" id="ARBA00022605"/>
    </source>
</evidence>
<evidence type="ECO:0000313" key="17">
    <source>
        <dbReference type="EMBL" id="EKF85981.1"/>
    </source>
</evidence>
<evidence type="ECO:0000256" key="11">
    <source>
        <dbReference type="ARBA" id="ARBA00049080"/>
    </source>
</evidence>
<feature type="coiled-coil region" evidence="14">
    <location>
        <begin position="179"/>
        <end position="211"/>
    </location>
</feature>
<dbReference type="GO" id="GO:0050661">
    <property type="term" value="F:NADP binding"/>
    <property type="evidence" value="ECO:0007669"/>
    <property type="project" value="UniProtKB-UniRule"/>
</dbReference>
<comment type="catalytic activity">
    <reaction evidence="12 13">
        <text>(S)-2,3,4,5-tetrahydrodipicolinate + NAD(+) + H2O = (2S,4S)-4-hydroxy-2,3,4,5-tetrahydrodipicolinate + NADH + H(+)</text>
        <dbReference type="Rhea" id="RHEA:35323"/>
        <dbReference type="ChEBI" id="CHEBI:15377"/>
        <dbReference type="ChEBI" id="CHEBI:15378"/>
        <dbReference type="ChEBI" id="CHEBI:16845"/>
        <dbReference type="ChEBI" id="CHEBI:57540"/>
        <dbReference type="ChEBI" id="CHEBI:57945"/>
        <dbReference type="ChEBI" id="CHEBI:67139"/>
        <dbReference type="EC" id="1.17.1.8"/>
    </reaction>
</comment>
<dbReference type="GO" id="GO:0008839">
    <property type="term" value="F:4-hydroxy-tetrahydrodipicolinate reductase"/>
    <property type="evidence" value="ECO:0007669"/>
    <property type="project" value="UniProtKB-UniRule"/>
</dbReference>
<name>K2QD83_METFP</name>
<feature type="domain" description="Dihydrodipicolinate reductase C-terminal" evidence="16">
    <location>
        <begin position="134"/>
        <end position="296"/>
    </location>
</feature>
<dbReference type="RefSeq" id="WP_004030429.1">
    <property type="nucleotide sequence ID" value="NZ_AMPO01000004.1"/>
</dbReference>
<keyword evidence="18" id="KW-1185">Reference proteome</keyword>
<evidence type="ECO:0000256" key="9">
    <source>
        <dbReference type="ARBA" id="ARBA00037922"/>
    </source>
</evidence>
<dbReference type="UniPathway" id="UPA00034">
    <property type="reaction ID" value="UER00018"/>
</dbReference>
<dbReference type="Gene3D" id="3.30.360.10">
    <property type="entry name" value="Dihydrodipicolinate Reductase, domain 2"/>
    <property type="match status" value="1"/>
</dbReference>
<evidence type="ECO:0000256" key="13">
    <source>
        <dbReference type="HAMAP-Rule" id="MF_00102"/>
    </source>
</evidence>
<dbReference type="PANTHER" id="PTHR20836:SF0">
    <property type="entry name" value="4-HYDROXY-TETRAHYDRODIPICOLINATE REDUCTASE 1, CHLOROPLASTIC-RELATED"/>
    <property type="match status" value="1"/>
</dbReference>
<comment type="subcellular location">
    <subcellularLocation>
        <location evidence="13">Cytoplasm</location>
    </subcellularLocation>
</comment>
<gene>
    <name evidence="13" type="primary">dapB</name>
    <name evidence="17" type="ORF">A994_05826</name>
</gene>
<evidence type="ECO:0000256" key="8">
    <source>
        <dbReference type="ARBA" id="ARBA00023154"/>
    </source>
</evidence>
<dbReference type="HAMAP" id="MF_00102">
    <property type="entry name" value="DapB"/>
    <property type="match status" value="1"/>
</dbReference>
<evidence type="ECO:0000259" key="15">
    <source>
        <dbReference type="Pfam" id="PF01113"/>
    </source>
</evidence>
<evidence type="ECO:0000256" key="2">
    <source>
        <dbReference type="ARBA" id="ARBA00022490"/>
    </source>
</evidence>
<feature type="domain" description="Dihydrodipicolinate reductase N-terminal" evidence="15">
    <location>
        <begin position="2"/>
        <end position="131"/>
    </location>
</feature>
<dbReference type="Gene3D" id="3.40.50.720">
    <property type="entry name" value="NAD(P)-binding Rossmann-like Domain"/>
    <property type="match status" value="1"/>
</dbReference>
<dbReference type="NCBIfam" id="TIGR00036">
    <property type="entry name" value="dapB"/>
    <property type="match status" value="1"/>
</dbReference>
<reference evidence="17 18" key="1">
    <citation type="journal article" date="2012" name="J. Bacteriol.">
        <title>Draft genome sequence of Methanobacterium formicicum DSM 3637, an archaebacterium isolated from the methane producer amoeba Pelomyxa palustris.</title>
        <authorList>
            <person name="Gutierrez G."/>
        </authorList>
    </citation>
    <scope>NUCLEOTIDE SEQUENCE [LARGE SCALE GENOMIC DNA]</scope>
    <source>
        <strain evidence="18">DSM 3637 / PP1</strain>
    </source>
</reference>
<feature type="binding site" evidence="13">
    <location>
        <begin position="170"/>
        <end position="171"/>
    </location>
    <ligand>
        <name>(S)-2,3,4,5-tetrahydrodipicolinate</name>
        <dbReference type="ChEBI" id="CHEBI:16845"/>
    </ligand>
</feature>
<dbReference type="PANTHER" id="PTHR20836">
    <property type="entry name" value="DIHYDRODIPICOLINATE REDUCTASE"/>
    <property type="match status" value="1"/>
</dbReference>
<dbReference type="InterPro" id="IPR000846">
    <property type="entry name" value="DapB_N"/>
</dbReference>
<dbReference type="InterPro" id="IPR036291">
    <property type="entry name" value="NAD(P)-bd_dom_sf"/>
</dbReference>
<sequence>MIKIAVTGAGGRISSKIIRNILKQEDMEVVAAIGAPNTPLEGKDVGDVIGSGKINVPITGAERLAPVLNERKADVLVDFTIANSAVRTIQTAAECGVNVVVGTTGLSNEQMALITESIEENNIKAVISPNMAVGVNVFFKIIKDLAKTLSDCDIEIIEAHHKHKVDAPSGTACKAYEIIARELERVDELERADELEREEELEREDDKLEKVNDVSCVCGRRGMVGARSPGEIGVHAIRGGDIVGDHTVLFAGEGERLEITHRAGTRQAFVTGAIKAVRYVVTKAPEGKISDMADVLGLKV</sequence>
<evidence type="ECO:0000256" key="4">
    <source>
        <dbReference type="ARBA" id="ARBA00022857"/>
    </source>
</evidence>
<dbReference type="GO" id="GO:0009089">
    <property type="term" value="P:lysine biosynthetic process via diaminopimelate"/>
    <property type="evidence" value="ECO:0007669"/>
    <property type="project" value="UniProtKB-UniRule"/>
</dbReference>
<accession>K2QD83</accession>
<keyword evidence="14" id="KW-0175">Coiled coil</keyword>
<dbReference type="GO" id="GO:0051287">
    <property type="term" value="F:NAD binding"/>
    <property type="evidence" value="ECO:0007669"/>
    <property type="project" value="UniProtKB-UniRule"/>
</dbReference>
<evidence type="ECO:0000256" key="14">
    <source>
        <dbReference type="SAM" id="Coils"/>
    </source>
</evidence>
<feature type="active site" description="Proton donor" evidence="13">
    <location>
        <position position="164"/>
    </location>
</feature>
<dbReference type="PATRIC" id="fig|1204725.3.peg.1171"/>
<dbReference type="GO" id="GO:0016726">
    <property type="term" value="F:oxidoreductase activity, acting on CH or CH2 groups, NAD or NADP as acceptor"/>
    <property type="evidence" value="ECO:0007669"/>
    <property type="project" value="UniProtKB-UniRule"/>
</dbReference>
<comment type="function">
    <text evidence="13">Catalyzes the conversion of 4-hydroxy-tetrahydrodipicolinate (HTPA) to tetrahydrodipicolinate.</text>
</comment>
<keyword evidence="4 13" id="KW-0521">NADP</keyword>
<organism evidence="17 18">
    <name type="scientific">Methanobacterium formicicum (strain DSM 3637 / PP1)</name>
    <dbReference type="NCBI Taxonomy" id="1204725"/>
    <lineage>
        <taxon>Archaea</taxon>
        <taxon>Methanobacteriati</taxon>
        <taxon>Methanobacteriota</taxon>
        <taxon>Methanomada group</taxon>
        <taxon>Methanobacteria</taxon>
        <taxon>Methanobacteriales</taxon>
        <taxon>Methanobacteriaceae</taxon>
        <taxon>Methanobacterium</taxon>
    </lineage>
</organism>
<dbReference type="GO" id="GO:0005737">
    <property type="term" value="C:cytoplasm"/>
    <property type="evidence" value="ECO:0007669"/>
    <property type="project" value="UniProtKB-SubCell"/>
</dbReference>
<feature type="binding site" evidence="13">
    <location>
        <begin position="128"/>
        <end position="131"/>
    </location>
    <ligand>
        <name>NAD(+)</name>
        <dbReference type="ChEBI" id="CHEBI:57540"/>
    </ligand>
</feature>
<dbReference type="InterPro" id="IPR022663">
    <property type="entry name" value="DapB_C"/>
</dbReference>
<evidence type="ECO:0000256" key="6">
    <source>
        <dbReference type="ARBA" id="ARBA00023002"/>
    </source>
</evidence>
<comment type="pathway">
    <text evidence="9 13">Amino-acid biosynthesis; L-lysine biosynthesis via DAP pathway; (S)-tetrahydrodipicolinate from L-aspartate: step 4/4.</text>
</comment>
<keyword evidence="6 13" id="KW-0560">Oxidoreductase</keyword>
<comment type="catalytic activity">
    <reaction evidence="11 13">
        <text>(S)-2,3,4,5-tetrahydrodipicolinate + NADP(+) + H2O = (2S,4S)-4-hydroxy-2,3,4,5-tetrahydrodipicolinate + NADPH + H(+)</text>
        <dbReference type="Rhea" id="RHEA:35331"/>
        <dbReference type="ChEBI" id="CHEBI:15377"/>
        <dbReference type="ChEBI" id="CHEBI:15378"/>
        <dbReference type="ChEBI" id="CHEBI:16845"/>
        <dbReference type="ChEBI" id="CHEBI:57783"/>
        <dbReference type="ChEBI" id="CHEBI:58349"/>
        <dbReference type="ChEBI" id="CHEBI:67139"/>
        <dbReference type="EC" id="1.17.1.8"/>
    </reaction>
</comment>
<feature type="binding site" evidence="13">
    <location>
        <position position="43"/>
    </location>
    <ligand>
        <name>NADP(+)</name>
        <dbReference type="ChEBI" id="CHEBI:58349"/>
    </ligand>
</feature>
<dbReference type="CDD" id="cd02274">
    <property type="entry name" value="DHDPR_N"/>
    <property type="match status" value="1"/>
</dbReference>
<dbReference type="Pfam" id="PF01113">
    <property type="entry name" value="DapB_N"/>
    <property type="match status" value="1"/>
</dbReference>
<feature type="binding site" evidence="13">
    <location>
        <begin position="102"/>
        <end position="104"/>
    </location>
    <ligand>
        <name>NAD(+)</name>
        <dbReference type="ChEBI" id="CHEBI:57540"/>
    </ligand>
</feature>
<dbReference type="AlphaFoldDB" id="K2QD83"/>
<protein>
    <recommendedName>
        <fullName evidence="10 13">4-hydroxy-tetrahydrodipicolinate reductase</fullName>
        <shortName evidence="13">HTPA reductase</shortName>
        <ecNumber evidence="10 13">1.17.1.8</ecNumber>
    </recommendedName>
</protein>
<dbReference type="SUPFAM" id="SSF51735">
    <property type="entry name" value="NAD(P)-binding Rossmann-fold domains"/>
    <property type="match status" value="1"/>
</dbReference>
<dbReference type="Pfam" id="PF05173">
    <property type="entry name" value="DapB_C"/>
    <property type="match status" value="1"/>
</dbReference>
<keyword evidence="5 13" id="KW-0220">Diaminopimelate biosynthesis</keyword>
<evidence type="ECO:0000256" key="10">
    <source>
        <dbReference type="ARBA" id="ARBA00038983"/>
    </source>
</evidence>
<comment type="caution">
    <text evidence="17">The sequence shown here is derived from an EMBL/GenBank/DDBJ whole genome shotgun (WGS) entry which is preliminary data.</text>
</comment>
<evidence type="ECO:0000256" key="7">
    <source>
        <dbReference type="ARBA" id="ARBA00023027"/>
    </source>
</evidence>
<keyword evidence="3 13" id="KW-0028">Amino-acid biosynthesis</keyword>
<dbReference type="InterPro" id="IPR023940">
    <property type="entry name" value="DHDPR_bac"/>
</dbReference>
<keyword evidence="8 13" id="KW-0457">Lysine biosynthesis</keyword>
<evidence type="ECO:0000313" key="18">
    <source>
        <dbReference type="Proteomes" id="UP000007360"/>
    </source>
</evidence>
<dbReference type="InterPro" id="IPR022664">
    <property type="entry name" value="DapB_N_CS"/>
</dbReference>
<dbReference type="Proteomes" id="UP000007360">
    <property type="component" value="Unassembled WGS sequence"/>
</dbReference>
<feature type="active site" description="Proton donor/acceptor" evidence="13">
    <location>
        <position position="160"/>
    </location>
</feature>
<evidence type="ECO:0000256" key="5">
    <source>
        <dbReference type="ARBA" id="ARBA00022915"/>
    </source>
</evidence>
<dbReference type="FunFam" id="3.30.360.10:FF:000009">
    <property type="entry name" value="4-hydroxy-tetrahydrodipicolinate reductase"/>
    <property type="match status" value="1"/>
</dbReference>
<evidence type="ECO:0000256" key="12">
    <source>
        <dbReference type="ARBA" id="ARBA00049396"/>
    </source>
</evidence>
<dbReference type="OrthoDB" id="195035at2157"/>
<evidence type="ECO:0000259" key="16">
    <source>
        <dbReference type="Pfam" id="PF05173"/>
    </source>
</evidence>
<comment type="similarity">
    <text evidence="1 13">Belongs to the DapB family.</text>
</comment>
<feature type="binding site" evidence="13">
    <location>
        <position position="161"/>
    </location>
    <ligand>
        <name>(S)-2,3,4,5-tetrahydrodipicolinate</name>
        <dbReference type="ChEBI" id="CHEBI:16845"/>
    </ligand>
</feature>
<evidence type="ECO:0000256" key="1">
    <source>
        <dbReference type="ARBA" id="ARBA00006642"/>
    </source>
</evidence>
<dbReference type="EC" id="1.17.1.8" evidence="10 13"/>
<comment type="subunit">
    <text evidence="13">Homotetramer.</text>
</comment>
<feature type="binding site" evidence="13">
    <location>
        <begin position="8"/>
        <end position="13"/>
    </location>
    <ligand>
        <name>NAD(+)</name>
        <dbReference type="ChEBI" id="CHEBI:57540"/>
    </ligand>
</feature>
<dbReference type="PROSITE" id="PS01298">
    <property type="entry name" value="DAPB"/>
    <property type="match status" value="1"/>
</dbReference>